<evidence type="ECO:0000313" key="18">
    <source>
        <dbReference type="Proteomes" id="UP000585614"/>
    </source>
</evidence>
<keyword evidence="5 13" id="KW-1133">Transmembrane helix</keyword>
<dbReference type="CDD" id="cd18178">
    <property type="entry name" value="ATP-synt_Vo_c_ATP6F_rpt2"/>
    <property type="match status" value="1"/>
</dbReference>
<feature type="transmembrane region" description="Helical" evidence="13">
    <location>
        <begin position="101"/>
        <end position="124"/>
    </location>
</feature>
<evidence type="ECO:0000256" key="12">
    <source>
        <dbReference type="ARBA" id="ARBA00080672"/>
    </source>
</evidence>
<dbReference type="InterPro" id="IPR035921">
    <property type="entry name" value="F/V-ATP_Csub_sf"/>
</dbReference>
<dbReference type="EMBL" id="JACAGC010000009">
    <property type="protein sequence ID" value="KAF6344051.1"/>
    <property type="molecule type" value="Genomic_DNA"/>
</dbReference>
<dbReference type="PRINTS" id="PR00122">
    <property type="entry name" value="VACATPASE"/>
</dbReference>
<evidence type="ECO:0000256" key="14">
    <source>
        <dbReference type="SAM" id="MobiDB-lite"/>
    </source>
</evidence>
<dbReference type="InterPro" id="IPR002379">
    <property type="entry name" value="ATPase_proteolipid_c-like_dom"/>
</dbReference>
<comment type="function">
    <text evidence="9">Proton-conducting pore forming subunit of the V0 complex of vacuolar(H+)-ATPase (V-ATPase), a multisubunit enzyme composed of a peripheral complex (V1) that hydrolyzes ATP and a membrane integral complex (V0) that translocates protons. V-ATPase is responsible for acidifying and maintaining the pH of intracellular compartments and in some cell types, is targeted to the plasma membrane, where it is responsible for acidifying the extracellular environment.</text>
</comment>
<evidence type="ECO:0000259" key="16">
    <source>
        <dbReference type="Pfam" id="PF00137"/>
    </source>
</evidence>
<keyword evidence="15" id="KW-0732">Signal</keyword>
<dbReference type="SUPFAM" id="SSF81333">
    <property type="entry name" value="F1F0 ATP synthase subunit C"/>
    <property type="match status" value="2"/>
</dbReference>
<evidence type="ECO:0000256" key="15">
    <source>
        <dbReference type="SAM" id="SignalP"/>
    </source>
</evidence>
<feature type="region of interest" description="Disordered" evidence="14">
    <location>
        <begin position="28"/>
        <end position="54"/>
    </location>
</feature>
<dbReference type="Proteomes" id="UP000585614">
    <property type="component" value="Unassembled WGS sequence"/>
</dbReference>
<comment type="subcellular location">
    <subcellularLocation>
        <location evidence="8">Cytoplasmic vesicle</location>
        <location evidence="8">Clathrin-coated vesicle membrane</location>
        <topology evidence="8">Multi-pass membrane protein</topology>
    </subcellularLocation>
</comment>
<evidence type="ECO:0000256" key="5">
    <source>
        <dbReference type="ARBA" id="ARBA00022989"/>
    </source>
</evidence>
<dbReference type="GO" id="GO:0030665">
    <property type="term" value="C:clathrin-coated vesicle membrane"/>
    <property type="evidence" value="ECO:0007669"/>
    <property type="project" value="UniProtKB-SubCell"/>
</dbReference>
<evidence type="ECO:0000256" key="13">
    <source>
        <dbReference type="RuleBase" id="RU363060"/>
    </source>
</evidence>
<feature type="chain" id="PRO_5029638570" description="V-type proton ATPase 21 kDa proteolipid subunit c''" evidence="15">
    <location>
        <begin position="26"/>
        <end position="259"/>
    </location>
</feature>
<keyword evidence="7 13" id="KW-0472">Membrane</keyword>
<dbReference type="Gene3D" id="1.20.120.610">
    <property type="entry name" value="lithium bound rotor ring of v- atpase"/>
    <property type="match status" value="1"/>
</dbReference>
<evidence type="ECO:0000256" key="4">
    <source>
        <dbReference type="ARBA" id="ARBA00022781"/>
    </source>
</evidence>
<feature type="domain" description="V-ATPase proteolipid subunit C-like" evidence="16">
    <location>
        <begin position="192"/>
        <end position="250"/>
    </location>
</feature>
<organism evidence="17 18">
    <name type="scientific">Rhinolophus ferrumequinum</name>
    <name type="common">Greater horseshoe bat</name>
    <dbReference type="NCBI Taxonomy" id="59479"/>
    <lineage>
        <taxon>Eukaryota</taxon>
        <taxon>Metazoa</taxon>
        <taxon>Chordata</taxon>
        <taxon>Craniata</taxon>
        <taxon>Vertebrata</taxon>
        <taxon>Euteleostomi</taxon>
        <taxon>Mammalia</taxon>
        <taxon>Eutheria</taxon>
        <taxon>Laurasiatheria</taxon>
        <taxon>Chiroptera</taxon>
        <taxon>Yinpterochiroptera</taxon>
        <taxon>Rhinolophoidea</taxon>
        <taxon>Rhinolophidae</taxon>
        <taxon>Rhinolophinae</taxon>
        <taxon>Rhinolophus</taxon>
    </lineage>
</organism>
<gene>
    <name evidence="17" type="ORF">mRhiFer1_001241</name>
</gene>
<dbReference type="GO" id="GO:0046961">
    <property type="term" value="F:proton-transporting ATPase activity, rotational mechanism"/>
    <property type="evidence" value="ECO:0007669"/>
    <property type="project" value="InterPro"/>
</dbReference>
<dbReference type="PANTHER" id="PTHR10263">
    <property type="entry name" value="V-TYPE PROTON ATPASE PROTEOLIPID SUBUNIT"/>
    <property type="match status" value="1"/>
</dbReference>
<dbReference type="FunFam" id="1.20.120.610:FF:000002">
    <property type="entry name" value="V-type proton ATPase proteolipid subunit"/>
    <property type="match status" value="1"/>
</dbReference>
<comment type="similarity">
    <text evidence="1 13">Belongs to the V-ATPase proteolipid subunit family.</text>
</comment>
<keyword evidence="3 13" id="KW-0812">Transmembrane</keyword>
<accession>A0A7J7X314</accession>
<feature type="signal peptide" evidence="15">
    <location>
        <begin position="1"/>
        <end position="25"/>
    </location>
</feature>
<evidence type="ECO:0000256" key="3">
    <source>
        <dbReference type="ARBA" id="ARBA00022692"/>
    </source>
</evidence>
<proteinExistence type="inferred from homology"/>
<evidence type="ECO:0000256" key="11">
    <source>
        <dbReference type="ARBA" id="ARBA00071448"/>
    </source>
</evidence>
<keyword evidence="4" id="KW-0375">Hydrogen ion transport</keyword>
<evidence type="ECO:0000256" key="8">
    <source>
        <dbReference type="ARBA" id="ARBA00029431"/>
    </source>
</evidence>
<evidence type="ECO:0000256" key="6">
    <source>
        <dbReference type="ARBA" id="ARBA00023065"/>
    </source>
</evidence>
<dbReference type="Pfam" id="PF00137">
    <property type="entry name" value="ATP-synt_C"/>
    <property type="match status" value="2"/>
</dbReference>
<evidence type="ECO:0000256" key="10">
    <source>
        <dbReference type="ARBA" id="ARBA00062646"/>
    </source>
</evidence>
<evidence type="ECO:0000256" key="2">
    <source>
        <dbReference type="ARBA" id="ARBA00022448"/>
    </source>
</evidence>
<feature type="transmembrane region" description="Helical" evidence="13">
    <location>
        <begin position="226"/>
        <end position="250"/>
    </location>
</feature>
<keyword evidence="6 13" id="KW-0406">Ion transport</keyword>
<dbReference type="CDD" id="cd18177">
    <property type="entry name" value="ATP-synt_Vo_c_ATP6F_rpt1"/>
    <property type="match status" value="1"/>
</dbReference>
<comment type="subunit">
    <text evidence="10">V-ATPase is a heteromultimeric enzyme made up of two complexes: the ATP-hydrolytic V1 complex and the proton translocation V0 complex. The V1 complex consists of three catalytic AB heterodimers that form a heterohexamer, three peripheral stalks each consisting of EG heterodimers, one central rotor including subunits D and F, and the regulatory subunits C and H. The proton translocation complex V0 consists of the proton transport subunit a, a ring of proteolipid subunits c9c'', rotary subunit d, subunits e and f, and the accessory subunits ATP6AP1/Ac45 and ATP6AP2/PRR. Interacts with IFITM3. Interacts with TM4SF19; this interaction inhibits V1-V0 complex assembly.</text>
</comment>
<keyword evidence="2 13" id="KW-0813">Transport</keyword>
<sequence>MTGLALLYSGVFVAFWACMVVVGEAGPGGRGQHPGRSGPAGAQRGTWGPGNTGPQRRLCTSGFGTCLTPAGASHPDRRDPDLQPLRRGAGGDRFLTETSPFMWSNLGIGLAISLSVVGAAWGIYITGSSIIGGGVKAPRIKTKNLVSIIFCEAVAIYGIIMAIVISNMAEPFSATDPQAIGHRNYHAGYSMFGAGLTVGLSNLFCGVCVGIVGSGAALADAQNPSLFVKILIVEIFGSAIGLFGVIVAILQTSTVKMGD</sequence>
<comment type="function">
    <text evidence="13">Proton-conducting pore forming of the V0 complex of vacuolar(H+)-ATPase (V-ATPase), a multisubunit enzyme composed of a peripheral complex (V1) that hydrolyzes ATP and a membrane integral complex (V0) that translocates protons. V-ATPase is responsible for acidifying and maintaining the pH of intracellular compartments and in some cell types, is targeted to the plasma membrane, where it is responsible for acidifying the extracellular environment.</text>
</comment>
<feature type="transmembrane region" description="Helical" evidence="13">
    <location>
        <begin position="189"/>
        <end position="219"/>
    </location>
</feature>
<comment type="caution">
    <text evidence="17">The sequence shown here is derived from an EMBL/GenBank/DDBJ whole genome shotgun (WGS) entry which is preliminary data.</text>
</comment>
<feature type="region of interest" description="Disordered" evidence="14">
    <location>
        <begin position="70"/>
        <end position="91"/>
    </location>
</feature>
<evidence type="ECO:0000313" key="17">
    <source>
        <dbReference type="EMBL" id="KAF6344051.1"/>
    </source>
</evidence>
<reference evidence="17 18" key="1">
    <citation type="journal article" date="2020" name="Nature">
        <title>Six reference-quality genomes reveal evolution of bat adaptations.</title>
        <authorList>
            <person name="Jebb D."/>
            <person name="Huang Z."/>
            <person name="Pippel M."/>
            <person name="Hughes G.M."/>
            <person name="Lavrichenko K."/>
            <person name="Devanna P."/>
            <person name="Winkler S."/>
            <person name="Jermiin L.S."/>
            <person name="Skirmuntt E.C."/>
            <person name="Katzourakis A."/>
            <person name="Burkitt-Gray L."/>
            <person name="Ray D.A."/>
            <person name="Sullivan K.A.M."/>
            <person name="Roscito J.G."/>
            <person name="Kirilenko B.M."/>
            <person name="Davalos L.M."/>
            <person name="Corthals A.P."/>
            <person name="Power M.L."/>
            <person name="Jones G."/>
            <person name="Ransome R.D."/>
            <person name="Dechmann D.K.N."/>
            <person name="Locatelli A.G."/>
            <person name="Puechmaille S.J."/>
            <person name="Fedrigo O."/>
            <person name="Jarvis E.D."/>
            <person name="Hiller M."/>
            <person name="Vernes S.C."/>
            <person name="Myers E.W."/>
            <person name="Teeling E.C."/>
        </authorList>
    </citation>
    <scope>NUCLEOTIDE SEQUENCE [LARGE SCALE GENOMIC DNA]</scope>
    <source>
        <strain evidence="17">MRhiFer1</strain>
        <tissue evidence="17">Lung</tissue>
    </source>
</reference>
<name>A0A7J7X314_RHIFE</name>
<dbReference type="GO" id="GO:0033179">
    <property type="term" value="C:proton-transporting V-type ATPase, V0 domain"/>
    <property type="evidence" value="ECO:0007669"/>
    <property type="project" value="InterPro"/>
</dbReference>
<dbReference type="AlphaFoldDB" id="A0A7J7X314"/>
<evidence type="ECO:0000256" key="9">
    <source>
        <dbReference type="ARBA" id="ARBA00054195"/>
    </source>
</evidence>
<feature type="domain" description="V-ATPase proteolipid subunit C-like" evidence="16">
    <location>
        <begin position="106"/>
        <end position="165"/>
    </location>
</feature>
<evidence type="ECO:0000256" key="1">
    <source>
        <dbReference type="ARBA" id="ARBA00007296"/>
    </source>
</evidence>
<feature type="transmembrane region" description="Helical" evidence="13">
    <location>
        <begin position="145"/>
        <end position="169"/>
    </location>
</feature>
<evidence type="ECO:0000256" key="7">
    <source>
        <dbReference type="ARBA" id="ARBA00023136"/>
    </source>
</evidence>
<dbReference type="InterPro" id="IPR000245">
    <property type="entry name" value="ATPase_proteolipid_csu"/>
</dbReference>
<protein>
    <recommendedName>
        <fullName evidence="11">V-type proton ATPase 21 kDa proteolipid subunit c''</fullName>
    </recommendedName>
    <alternativeName>
        <fullName evidence="12">Vacuolar proton pump 21 kDa proteolipid subunit c''</fullName>
    </alternativeName>
</protein>